<gene>
    <name evidence="1" type="ORF">EI42_05005</name>
</gene>
<dbReference type="Gene3D" id="1.25.40.10">
    <property type="entry name" value="Tetratricopeptide repeat domain"/>
    <property type="match status" value="1"/>
</dbReference>
<dbReference type="InterPro" id="IPR011990">
    <property type="entry name" value="TPR-like_helical_dom_sf"/>
</dbReference>
<reference evidence="1 2" key="1">
    <citation type="submission" date="2018-06" db="EMBL/GenBank/DDBJ databases">
        <title>Genomic Encyclopedia of Archaeal and Bacterial Type Strains, Phase II (KMG-II): from individual species to whole genera.</title>
        <authorList>
            <person name="Goeker M."/>
        </authorList>
    </citation>
    <scope>NUCLEOTIDE SEQUENCE [LARGE SCALE GENOMIC DNA]</scope>
    <source>
        <strain evidence="1 2">ATCC BAA-1881</strain>
    </source>
</reference>
<evidence type="ECO:0000313" key="2">
    <source>
        <dbReference type="Proteomes" id="UP000248806"/>
    </source>
</evidence>
<keyword evidence="2" id="KW-1185">Reference proteome</keyword>
<name>A0A326UCR7_THEHA</name>
<dbReference type="SUPFAM" id="SSF48452">
    <property type="entry name" value="TPR-like"/>
    <property type="match status" value="1"/>
</dbReference>
<protein>
    <recommendedName>
        <fullName evidence="3">Tetratricopeptide repeat protein</fullName>
    </recommendedName>
</protein>
<dbReference type="EMBL" id="QKUF01000026">
    <property type="protein sequence ID" value="PZW23383.1"/>
    <property type="molecule type" value="Genomic_DNA"/>
</dbReference>
<dbReference type="Proteomes" id="UP000248806">
    <property type="component" value="Unassembled WGS sequence"/>
</dbReference>
<sequence length="378" mass="42655">MHIGVVQSFPKQNLHACMGPSERFIRVLLSPENKDKPKDTERRKLLADILRISPVLLGLQVAMVADAASPLITYIDSQRLMAYEDVLSMSWSLYRFGDFQIATQKSALWVWQLENMVREASSSVEKDQIATLLCQFYQVAAASARDRGSYRDAVAAANQAVKLAEQLNNPSLLASSLYHRFRVFIQWDKYPKATNDVEHAHSFIQRLPDTLKCSLYSAAGEAYTYRALYEKDKQAQVKSLHMFDKAAEWGRKHNNVEVGNGLFSGLYKPLVERAYSLADYGEINDATECLVLAESNIKPNNLCGLKDYYLSLAKISIEQGDVEAASEAALKCLELHHDTTSKSNVGWLHQIYKQCQKMEPNNRKVLKFGNTLSAYVDL</sequence>
<dbReference type="RefSeq" id="WP_111325293.1">
    <property type="nucleotide sequence ID" value="NZ_BIFX01000001.1"/>
</dbReference>
<accession>A0A326UCR7</accession>
<comment type="caution">
    <text evidence="1">The sequence shown here is derived from an EMBL/GenBank/DDBJ whole genome shotgun (WGS) entry which is preliminary data.</text>
</comment>
<evidence type="ECO:0008006" key="3">
    <source>
        <dbReference type="Google" id="ProtNLM"/>
    </source>
</evidence>
<evidence type="ECO:0000313" key="1">
    <source>
        <dbReference type="EMBL" id="PZW23383.1"/>
    </source>
</evidence>
<proteinExistence type="predicted"/>
<dbReference type="AlphaFoldDB" id="A0A326UCR7"/>
<organism evidence="1 2">
    <name type="scientific">Thermosporothrix hazakensis</name>
    <dbReference type="NCBI Taxonomy" id="644383"/>
    <lineage>
        <taxon>Bacteria</taxon>
        <taxon>Bacillati</taxon>
        <taxon>Chloroflexota</taxon>
        <taxon>Ktedonobacteria</taxon>
        <taxon>Ktedonobacterales</taxon>
        <taxon>Thermosporotrichaceae</taxon>
        <taxon>Thermosporothrix</taxon>
    </lineage>
</organism>